<dbReference type="PRINTS" id="PR00986">
    <property type="entry name" value="TRNASYNTHVAL"/>
</dbReference>
<dbReference type="PROSITE" id="PS00178">
    <property type="entry name" value="AA_TRNA_LIGASE_I"/>
    <property type="match status" value="1"/>
</dbReference>
<sequence>MSDIPKTYDPSGEEELYRFWESRRYFSPAEPKLGDNIFSMVLPPPNVTGVLHMGHAEMLAIQDILARYHRMKGDITLWIPGTDHAAIATQEKVEREIYKKEKKNRHDLGREEFLKRVNEFASESHDYIVKQIKRMGASLDWSREAFTFDDDRSKAVREAFVKMYDAGLIYRGDRIVNWDPKMQTTVSDDEVEWQDEVTPFYYLKYGPFVIGTARPETKFGDKYVVMHPGDKRYKKYKDGEKIELEWINGSIIATIVKDEAIDPDFGTGVMTITPWHDTTDFEIAERHNLEKEQIIDLRGKLLPIAGEEFEGKKITEARELIVEKLKSKGLIEKIDEKYAHRVAVSSRGGGKIEPQILKQWFVSVNSKFQIPNSKIEGVPLGSETTLKEIMIAAVKNGQIKLVPERFEKIYFHWIENLRDWCISRQIWYGHRIPVFYCEKNKDKDMIIASSKPDKCSFCGKCEMEQDPDTLDTWFSSGLWTFSTLGWGYDDKLWEKEKAFHPMSILETGYDIIFFWVARMILMSGFLLGDIPFKTVYLHGLVRDDKGRKMSKSLGNIIDPLLMADKYGADATRLSLIIGAAPGNDIKLSEDRVRGYRNFSTKLWNIARFISMSGEGNFSGDGSLSDSDKKLLDEFEDLKKRVAQNIESFQFHLAAEELYHYAWHAFADKIIEEMKPRISGGDKSERDSAILVLKKIFYGILVLLHPFMPFVTDTIYRTFGELFVFAGERHDSLMDASW</sequence>
<dbReference type="CDD" id="cd00817">
    <property type="entry name" value="ValRS_core"/>
    <property type="match status" value="1"/>
</dbReference>
<dbReference type="NCBIfam" id="TIGR00422">
    <property type="entry name" value="valS"/>
    <property type="match status" value="1"/>
</dbReference>
<keyword evidence="7 12" id="KW-0067">ATP-binding</keyword>
<evidence type="ECO:0000256" key="8">
    <source>
        <dbReference type="ARBA" id="ARBA00022917"/>
    </source>
</evidence>
<evidence type="ECO:0000256" key="7">
    <source>
        <dbReference type="ARBA" id="ARBA00022840"/>
    </source>
</evidence>
<evidence type="ECO:0000256" key="11">
    <source>
        <dbReference type="NCBIfam" id="TIGR00422"/>
    </source>
</evidence>
<evidence type="ECO:0000259" key="14">
    <source>
        <dbReference type="Pfam" id="PF08264"/>
    </source>
</evidence>
<dbReference type="InterPro" id="IPR009008">
    <property type="entry name" value="Val/Leu/Ile-tRNA-synth_edit"/>
</dbReference>
<comment type="caution">
    <text evidence="15">The sequence shown here is derived from an EMBL/GenBank/DDBJ whole genome shotgun (WGS) entry which is preliminary data.</text>
</comment>
<reference evidence="16" key="1">
    <citation type="submission" date="2017-09" db="EMBL/GenBank/DDBJ databases">
        <title>Depth-based differentiation of microbial function through sediment-hosted aquifers and enrichment of novel symbionts in the deep terrestrial subsurface.</title>
        <authorList>
            <person name="Probst A.J."/>
            <person name="Ladd B."/>
            <person name="Jarett J.K."/>
            <person name="Geller-Mcgrath D.E."/>
            <person name="Sieber C.M.K."/>
            <person name="Emerson J.B."/>
            <person name="Anantharaman K."/>
            <person name="Thomas B.C."/>
            <person name="Malmstrom R."/>
            <person name="Stieglmeier M."/>
            <person name="Klingl A."/>
            <person name="Woyke T."/>
            <person name="Ryan C.M."/>
            <person name="Banfield J.F."/>
        </authorList>
    </citation>
    <scope>NUCLEOTIDE SEQUENCE [LARGE SCALE GENOMIC DNA]</scope>
</reference>
<dbReference type="Gene3D" id="3.40.50.620">
    <property type="entry name" value="HUPs"/>
    <property type="match status" value="2"/>
</dbReference>
<keyword evidence="5 12" id="KW-0436">Ligase</keyword>
<dbReference type="SUPFAM" id="SSF52374">
    <property type="entry name" value="Nucleotidylyl transferase"/>
    <property type="match status" value="1"/>
</dbReference>
<dbReference type="NCBIfam" id="NF004349">
    <property type="entry name" value="PRK05729.1"/>
    <property type="match status" value="1"/>
</dbReference>
<dbReference type="GO" id="GO:0002161">
    <property type="term" value="F:aminoacyl-tRNA deacylase activity"/>
    <property type="evidence" value="ECO:0007669"/>
    <property type="project" value="InterPro"/>
</dbReference>
<dbReference type="InterPro" id="IPR013155">
    <property type="entry name" value="M/V/L/I-tRNA-synth_anticd-bd"/>
</dbReference>
<dbReference type="PANTHER" id="PTHR11946">
    <property type="entry name" value="VALYL-TRNA SYNTHETASES"/>
    <property type="match status" value="1"/>
</dbReference>
<organism evidence="15 16">
    <name type="scientific">Candidatus Harrisonbacteria bacterium CG10_big_fil_rev_8_21_14_0_10_40_38</name>
    <dbReference type="NCBI Taxonomy" id="1974583"/>
    <lineage>
        <taxon>Bacteria</taxon>
        <taxon>Candidatus Harrisoniibacteriota</taxon>
    </lineage>
</organism>
<keyword evidence="8 12" id="KW-0648">Protein biosynthesis</keyword>
<evidence type="ECO:0000256" key="6">
    <source>
        <dbReference type="ARBA" id="ARBA00022741"/>
    </source>
</evidence>
<evidence type="ECO:0000256" key="3">
    <source>
        <dbReference type="ARBA" id="ARBA00013169"/>
    </source>
</evidence>
<keyword evidence="4" id="KW-0963">Cytoplasm</keyword>
<dbReference type="InterPro" id="IPR001412">
    <property type="entry name" value="aa-tRNA-synth_I_CS"/>
</dbReference>
<dbReference type="GO" id="GO:0004832">
    <property type="term" value="F:valine-tRNA ligase activity"/>
    <property type="evidence" value="ECO:0007669"/>
    <property type="project" value="UniProtKB-UniRule"/>
</dbReference>
<gene>
    <name evidence="15" type="ORF">COU07_02300</name>
</gene>
<dbReference type="AlphaFoldDB" id="A0A2H0US79"/>
<dbReference type="SUPFAM" id="SSF50677">
    <property type="entry name" value="ValRS/IleRS/LeuRS editing domain"/>
    <property type="match status" value="1"/>
</dbReference>
<accession>A0A2H0US79</accession>
<feature type="domain" description="Aminoacyl-tRNA synthetase class Ia" evidence="13">
    <location>
        <begin position="16"/>
        <end position="588"/>
    </location>
</feature>
<dbReference type="GO" id="GO:0006438">
    <property type="term" value="P:valyl-tRNA aminoacylation"/>
    <property type="evidence" value="ECO:0007669"/>
    <property type="project" value="UniProtKB-UniRule"/>
</dbReference>
<dbReference type="InterPro" id="IPR002303">
    <property type="entry name" value="Valyl-tRNA_ligase"/>
</dbReference>
<dbReference type="SUPFAM" id="SSF47323">
    <property type="entry name" value="Anticodon-binding domain of a subclass of class I aminoacyl-tRNA synthetases"/>
    <property type="match status" value="1"/>
</dbReference>
<dbReference type="CDD" id="cd07962">
    <property type="entry name" value="Anticodon_Ia_Val"/>
    <property type="match status" value="1"/>
</dbReference>
<evidence type="ECO:0000313" key="15">
    <source>
        <dbReference type="EMBL" id="PIR89269.1"/>
    </source>
</evidence>
<dbReference type="Pfam" id="PF00133">
    <property type="entry name" value="tRNA-synt_1"/>
    <property type="match status" value="1"/>
</dbReference>
<dbReference type="InterPro" id="IPR009080">
    <property type="entry name" value="tRNAsynth_Ia_anticodon-bd"/>
</dbReference>
<dbReference type="Gene3D" id="1.10.730.10">
    <property type="entry name" value="Isoleucyl-tRNA Synthetase, Domain 1"/>
    <property type="match status" value="1"/>
</dbReference>
<evidence type="ECO:0000256" key="9">
    <source>
        <dbReference type="ARBA" id="ARBA00023146"/>
    </source>
</evidence>
<proteinExistence type="inferred from homology"/>
<dbReference type="Pfam" id="PF08264">
    <property type="entry name" value="Anticodon_1"/>
    <property type="match status" value="1"/>
</dbReference>
<dbReference type="Proteomes" id="UP000231157">
    <property type="component" value="Unassembled WGS sequence"/>
</dbReference>
<evidence type="ECO:0000256" key="4">
    <source>
        <dbReference type="ARBA" id="ARBA00022490"/>
    </source>
</evidence>
<evidence type="ECO:0000256" key="1">
    <source>
        <dbReference type="ARBA" id="ARBA00004496"/>
    </source>
</evidence>
<dbReference type="FunFam" id="3.40.50.620:FF:000032">
    <property type="entry name" value="Valine--tRNA ligase"/>
    <property type="match status" value="1"/>
</dbReference>
<name>A0A2H0US79_9BACT</name>
<dbReference type="InterPro" id="IPR002300">
    <property type="entry name" value="aa-tRNA-synth_Ia"/>
</dbReference>
<dbReference type="InterPro" id="IPR014729">
    <property type="entry name" value="Rossmann-like_a/b/a_fold"/>
</dbReference>
<keyword evidence="9 12" id="KW-0030">Aminoacyl-tRNA synthetase</keyword>
<evidence type="ECO:0000256" key="2">
    <source>
        <dbReference type="ARBA" id="ARBA00011245"/>
    </source>
</evidence>
<dbReference type="GO" id="GO:0005829">
    <property type="term" value="C:cytosol"/>
    <property type="evidence" value="ECO:0007669"/>
    <property type="project" value="TreeGrafter"/>
</dbReference>
<keyword evidence="6 12" id="KW-0547">Nucleotide-binding</keyword>
<comment type="subunit">
    <text evidence="2">Monomer.</text>
</comment>
<comment type="similarity">
    <text evidence="12">Belongs to the class-I aminoacyl-tRNA synthetase family.</text>
</comment>
<comment type="catalytic activity">
    <reaction evidence="10">
        <text>tRNA(Val) + L-valine + ATP = L-valyl-tRNA(Val) + AMP + diphosphate</text>
        <dbReference type="Rhea" id="RHEA:10704"/>
        <dbReference type="Rhea" id="RHEA-COMP:9672"/>
        <dbReference type="Rhea" id="RHEA-COMP:9708"/>
        <dbReference type="ChEBI" id="CHEBI:30616"/>
        <dbReference type="ChEBI" id="CHEBI:33019"/>
        <dbReference type="ChEBI" id="CHEBI:57762"/>
        <dbReference type="ChEBI" id="CHEBI:78442"/>
        <dbReference type="ChEBI" id="CHEBI:78537"/>
        <dbReference type="ChEBI" id="CHEBI:456215"/>
        <dbReference type="EC" id="6.1.1.9"/>
    </reaction>
</comment>
<protein>
    <recommendedName>
        <fullName evidence="3 11">Valine--tRNA ligase</fullName>
        <ecNumber evidence="3 11">6.1.1.9</ecNumber>
    </recommendedName>
</protein>
<evidence type="ECO:0000256" key="10">
    <source>
        <dbReference type="ARBA" id="ARBA00047552"/>
    </source>
</evidence>
<dbReference type="GO" id="GO:0005524">
    <property type="term" value="F:ATP binding"/>
    <property type="evidence" value="ECO:0007669"/>
    <property type="project" value="UniProtKB-KW"/>
</dbReference>
<feature type="domain" description="Methionyl/Valyl/Leucyl/Isoleucyl-tRNA synthetase anticodon-binding" evidence="14">
    <location>
        <begin position="627"/>
        <end position="737"/>
    </location>
</feature>
<dbReference type="EMBL" id="PFAZ01000002">
    <property type="protein sequence ID" value="PIR89269.1"/>
    <property type="molecule type" value="Genomic_DNA"/>
</dbReference>
<comment type="subcellular location">
    <subcellularLocation>
        <location evidence="1">Cytoplasm</location>
    </subcellularLocation>
</comment>
<evidence type="ECO:0000259" key="13">
    <source>
        <dbReference type="Pfam" id="PF00133"/>
    </source>
</evidence>
<evidence type="ECO:0000256" key="12">
    <source>
        <dbReference type="RuleBase" id="RU363035"/>
    </source>
</evidence>
<evidence type="ECO:0000313" key="16">
    <source>
        <dbReference type="Proteomes" id="UP000231157"/>
    </source>
</evidence>
<dbReference type="PANTHER" id="PTHR11946:SF93">
    <property type="entry name" value="VALINE--TRNA LIGASE, CHLOROPLASTIC_MITOCHONDRIAL 2"/>
    <property type="match status" value="1"/>
</dbReference>
<dbReference type="InterPro" id="IPR033705">
    <property type="entry name" value="Anticodon_Ia_Val"/>
</dbReference>
<dbReference type="EC" id="6.1.1.9" evidence="3 11"/>
<evidence type="ECO:0000256" key="5">
    <source>
        <dbReference type="ARBA" id="ARBA00022598"/>
    </source>
</evidence>